<name>A0A523VVK1_UNCAE</name>
<evidence type="ECO:0000313" key="2">
    <source>
        <dbReference type="Proteomes" id="UP000319130"/>
    </source>
</evidence>
<dbReference type="InterPro" id="IPR036086">
    <property type="entry name" value="ParB/Sulfiredoxin_sf"/>
</dbReference>
<gene>
    <name evidence="1" type="ORF">E3J48_08540</name>
</gene>
<evidence type="ECO:0008006" key="3">
    <source>
        <dbReference type="Google" id="ProtNLM"/>
    </source>
</evidence>
<dbReference type="EMBL" id="SOIZ01000396">
    <property type="protein sequence ID" value="TET58781.1"/>
    <property type="molecule type" value="Genomic_DNA"/>
</dbReference>
<dbReference type="AlphaFoldDB" id="A0A523VVK1"/>
<protein>
    <recommendedName>
        <fullName evidence="3">DUF4032 domain-containing protein</fullName>
    </recommendedName>
</protein>
<evidence type="ECO:0000313" key="1">
    <source>
        <dbReference type="EMBL" id="TET58781.1"/>
    </source>
</evidence>
<reference evidence="1 2" key="1">
    <citation type="submission" date="2019-03" db="EMBL/GenBank/DDBJ databases">
        <title>Metabolic potential of uncultured bacteria and archaea associated with petroleum seepage in deep-sea sediments.</title>
        <authorList>
            <person name="Dong X."/>
            <person name="Hubert C."/>
        </authorList>
    </citation>
    <scope>NUCLEOTIDE SEQUENCE [LARGE SCALE GENOMIC DNA]</scope>
    <source>
        <strain evidence="1">E29_bin52</strain>
    </source>
</reference>
<dbReference type="SUPFAM" id="SSF110849">
    <property type="entry name" value="ParB/Sulfiredoxin"/>
    <property type="match status" value="1"/>
</dbReference>
<accession>A0A523VVK1</accession>
<proteinExistence type="predicted"/>
<sequence>MVFKMKDKSKEESLKGFYRESRARGYQGSLDRGIQAVEIDEVVGSVGRSLSFNRDFSIKDPGNLPHALGRVAKIEEALERGEALPAIELYKMDDEYYVLDGHHRIIAAKKQGQKFIDAHVTEYLPLRNAAGRSFIQKRIEFEEKTGLQSISLSHRESYDRLLRQIENYKNLLEQKGDNAVSFKEAAQDWFESIYRPVAQRIRNINLKEYLPGARTSDIYVYLCSQINLHHPRAGRCGADLKETLEELAIVAEATRAVFSKKGLKEKILRIFRARF</sequence>
<dbReference type="Proteomes" id="UP000319130">
    <property type="component" value="Unassembled WGS sequence"/>
</dbReference>
<comment type="caution">
    <text evidence="1">The sequence shown here is derived from an EMBL/GenBank/DDBJ whole genome shotgun (WGS) entry which is preliminary data.</text>
</comment>
<dbReference type="CDD" id="cd16387">
    <property type="entry name" value="ParB_N_Srx"/>
    <property type="match status" value="1"/>
</dbReference>
<dbReference type="Gene3D" id="3.90.1530.10">
    <property type="entry name" value="Conserved hypothetical protein from pyrococcus furiosus pfu- 392566-001, ParB domain"/>
    <property type="match status" value="1"/>
</dbReference>
<organism evidence="1 2">
    <name type="scientific">Aerophobetes bacterium</name>
    <dbReference type="NCBI Taxonomy" id="2030807"/>
    <lineage>
        <taxon>Bacteria</taxon>
        <taxon>Candidatus Aerophobota</taxon>
    </lineage>
</organism>